<proteinExistence type="predicted"/>
<feature type="chain" id="PRO_5011453788" description="Plastocyanin" evidence="2">
    <location>
        <begin position="23"/>
        <end position="224"/>
    </location>
</feature>
<keyword evidence="2" id="KW-0732">Signal</keyword>
<evidence type="ECO:0008006" key="5">
    <source>
        <dbReference type="Google" id="ProtNLM"/>
    </source>
</evidence>
<protein>
    <recommendedName>
        <fullName evidence="5">Plastocyanin</fullName>
    </recommendedName>
</protein>
<dbReference type="AlphaFoldDB" id="A0A1I6GKP4"/>
<evidence type="ECO:0000313" key="3">
    <source>
        <dbReference type="EMBL" id="SFR42785.1"/>
    </source>
</evidence>
<feature type="region of interest" description="Disordered" evidence="1">
    <location>
        <begin position="203"/>
        <end position="224"/>
    </location>
</feature>
<name>A0A1I6GKP4_9GAMM</name>
<evidence type="ECO:0000313" key="4">
    <source>
        <dbReference type="Proteomes" id="UP000199424"/>
    </source>
</evidence>
<keyword evidence="4" id="KW-1185">Reference proteome</keyword>
<feature type="compositionally biased region" description="Low complexity" evidence="1">
    <location>
        <begin position="203"/>
        <end position="215"/>
    </location>
</feature>
<evidence type="ECO:0000256" key="1">
    <source>
        <dbReference type="SAM" id="MobiDB-lite"/>
    </source>
</evidence>
<dbReference type="InterPro" id="IPR008972">
    <property type="entry name" value="Cupredoxin"/>
</dbReference>
<gene>
    <name evidence="3" type="ORF">SAMN04488070_0869</name>
</gene>
<accession>A0A1I6GKP4</accession>
<dbReference type="EMBL" id="FOYU01000001">
    <property type="protein sequence ID" value="SFR42785.1"/>
    <property type="molecule type" value="Genomic_DNA"/>
</dbReference>
<dbReference type="RefSeq" id="WP_092855629.1">
    <property type="nucleotide sequence ID" value="NZ_FOYU01000001.1"/>
</dbReference>
<reference evidence="4" key="1">
    <citation type="submission" date="2016-10" db="EMBL/GenBank/DDBJ databases">
        <authorList>
            <person name="Varghese N."/>
            <person name="Submissions S."/>
        </authorList>
    </citation>
    <scope>NUCLEOTIDE SEQUENCE [LARGE SCALE GENOMIC DNA]</scope>
    <source>
        <strain evidence="4">CGMCC 1.7285</strain>
    </source>
</reference>
<sequence>MTKFQITLLVIIGLAHGLPSVAAQEKITASAQLEVTVLDQNQQPLSLAVVSVNGVATSADPSTAVMDQVDRLFVPYVLAIPQNTRVKFPNSDNIRHQVYSFSEARPFELPLYSNREAPEINFDKSGIAVLGCNIHDHMQAYIYVSPHGLSRTTDATGRVNMPRGDSQLHVWYPSLANTITDETVVTVAAGETKVTVVLPVQAQQQQPPPMSALQQRFNQRKNNN</sequence>
<dbReference type="Proteomes" id="UP000199424">
    <property type="component" value="Unassembled WGS sequence"/>
</dbReference>
<evidence type="ECO:0000256" key="2">
    <source>
        <dbReference type="SAM" id="SignalP"/>
    </source>
</evidence>
<organism evidence="3 4">
    <name type="scientific">Pseudidiomarina maritima</name>
    <dbReference type="NCBI Taxonomy" id="519453"/>
    <lineage>
        <taxon>Bacteria</taxon>
        <taxon>Pseudomonadati</taxon>
        <taxon>Pseudomonadota</taxon>
        <taxon>Gammaproteobacteria</taxon>
        <taxon>Alteromonadales</taxon>
        <taxon>Idiomarinaceae</taxon>
        <taxon>Pseudidiomarina</taxon>
    </lineage>
</organism>
<dbReference type="SUPFAM" id="SSF49503">
    <property type="entry name" value="Cupredoxins"/>
    <property type="match status" value="1"/>
</dbReference>
<feature type="signal peptide" evidence="2">
    <location>
        <begin position="1"/>
        <end position="22"/>
    </location>
</feature>
<dbReference type="Gene3D" id="2.60.40.420">
    <property type="entry name" value="Cupredoxins - blue copper proteins"/>
    <property type="match status" value="1"/>
</dbReference>